<evidence type="ECO:0000313" key="3">
    <source>
        <dbReference type="EMBL" id="GEU74423.1"/>
    </source>
</evidence>
<evidence type="ECO:0000259" key="2">
    <source>
        <dbReference type="SMART" id="SM00343"/>
    </source>
</evidence>
<dbReference type="SMART" id="SM00343">
    <property type="entry name" value="ZnF_C2HC"/>
    <property type="match status" value="2"/>
</dbReference>
<name>A0A6L2MKF6_TANCI</name>
<feature type="compositionally biased region" description="Basic and acidic residues" evidence="1">
    <location>
        <begin position="891"/>
        <end position="915"/>
    </location>
</feature>
<dbReference type="GO" id="GO:0003676">
    <property type="term" value="F:nucleic acid binding"/>
    <property type="evidence" value="ECO:0007669"/>
    <property type="project" value="InterPro"/>
</dbReference>
<organism evidence="3">
    <name type="scientific">Tanacetum cinerariifolium</name>
    <name type="common">Dalmatian daisy</name>
    <name type="synonym">Chrysanthemum cinerariifolium</name>
    <dbReference type="NCBI Taxonomy" id="118510"/>
    <lineage>
        <taxon>Eukaryota</taxon>
        <taxon>Viridiplantae</taxon>
        <taxon>Streptophyta</taxon>
        <taxon>Embryophyta</taxon>
        <taxon>Tracheophyta</taxon>
        <taxon>Spermatophyta</taxon>
        <taxon>Magnoliopsida</taxon>
        <taxon>eudicotyledons</taxon>
        <taxon>Gunneridae</taxon>
        <taxon>Pentapetalae</taxon>
        <taxon>asterids</taxon>
        <taxon>campanulids</taxon>
        <taxon>Asterales</taxon>
        <taxon>Asteraceae</taxon>
        <taxon>Asteroideae</taxon>
        <taxon>Anthemideae</taxon>
        <taxon>Anthemidinae</taxon>
        <taxon>Tanacetum</taxon>
    </lineage>
</organism>
<comment type="caution">
    <text evidence="3">The sequence shown here is derived from an EMBL/GenBank/DDBJ whole genome shotgun (WGS) entry which is preliminary data.</text>
</comment>
<dbReference type="EMBL" id="BKCJ010006881">
    <property type="protein sequence ID" value="GEU74423.1"/>
    <property type="molecule type" value="Genomic_DNA"/>
</dbReference>
<feature type="region of interest" description="Disordered" evidence="1">
    <location>
        <begin position="66"/>
        <end position="108"/>
    </location>
</feature>
<feature type="domain" description="CCHC-type" evidence="2">
    <location>
        <begin position="1229"/>
        <end position="1245"/>
    </location>
</feature>
<dbReference type="GO" id="GO:0008270">
    <property type="term" value="F:zinc ion binding"/>
    <property type="evidence" value="ECO:0007669"/>
    <property type="project" value="InterPro"/>
</dbReference>
<feature type="region of interest" description="Disordered" evidence="1">
    <location>
        <begin position="883"/>
        <end position="915"/>
    </location>
</feature>
<feature type="region of interest" description="Disordered" evidence="1">
    <location>
        <begin position="1098"/>
        <end position="1127"/>
    </location>
</feature>
<dbReference type="SUPFAM" id="SSF57756">
    <property type="entry name" value="Retrovirus zinc finger-like domains"/>
    <property type="match status" value="1"/>
</dbReference>
<evidence type="ECO:0000256" key="1">
    <source>
        <dbReference type="SAM" id="MobiDB-lite"/>
    </source>
</evidence>
<reference evidence="3" key="1">
    <citation type="journal article" date="2019" name="Sci. Rep.">
        <title>Draft genome of Tanacetum cinerariifolium, the natural source of mosquito coil.</title>
        <authorList>
            <person name="Yamashiro T."/>
            <person name="Shiraishi A."/>
            <person name="Satake H."/>
            <person name="Nakayama K."/>
        </authorList>
    </citation>
    <scope>NUCLEOTIDE SEQUENCE</scope>
</reference>
<sequence length="1394" mass="156248">MDFRSFMMQEIDGEFKFLPKECIDDNQCSPSLEFVNNEALVIDANPLTSVHPSNFVEDVADSDDAFAGDNENPLVGTSLPPLPEAGSKMAAQASKVASEASDPLDVDSDPDIHEFPSTKEVKDSAGCHWVVAHVTPPSWKKHLRQISIKQLCDIDDRAYMCQVVLDNVLNSRTRELIYALYKATASCDTIGARELEKDRAYAELERKCNRALLDLDKNSLVADIWTEIETLQGRVDGLYSECTWFVLEEKKWINYDQTLFALSSKIEGLESERERERESDRASVIAKVVPNVAIKLIRSDEIGMLVAKLVKASIIYGRCADFEEVAKLKEPFVMETMAGYRPSLKQEYDQAGDDLANASYPFLSKYVNDPYASLEQLLSKKPESLRSKSSCSDFEGFMCGPSSPLRRFILLDNVNLGVLISKGSCVALLHPFDVLSRILWLPLKTLHPDGVGKGPTVLISHCEKGQTDVIDVISYFNFLVIPQSCYFDTTDLGPECIPHDPSCTSFMMLLACIGPTHLNHGDMIPSFRYSRMGTVQLSSSSLTMSVISFSMTYLVCMTSTKTSFTSFEKVIDVSLPIASAFLFCSLLICSSMRNPVMSASYSASLLVVSNSNLNAYVYSFPSGFTNIIHAPEPSKLEAPLVNSFYVFSGSGSFLLAPPSFFSFFFVDDVSARKPASLLYRHVTENLYWVRLKISSELPCGVHGGKFQSLLSRLKTHGAGVSTEDANQKFLRSLPSSWSQVSLIMRTKPGVDTLSFDDLYNNLRVFESDVKGSTVSSSSIQNVAFVSSDNTSSTNEVTTAYGVSTSSGHNSQREGSSSYTDELMYSFFANQSSGSKLDHKDIEQLDEFDLEDMDLKWQEPVGFDKNKVECFNCHNTGYFTRECRSKRNQQSRRRDAGNIGHKARDNGRRPAKQDEPKAMVTIDGEGLDTEVTSCSKKCVESYAKLKKLYDEQREQIGVDSIVIQSYTLALKKVEAQLVCHQKNQLAYEEKIRFMKIDLDDKTNVLIYHKKLLAEAEKENIELKTKLENFQNSSKGLSKLLNSQMSVKDKSKLSRPSDIEDSHVNDRFVKVEGMHAVPPSMTGIYMPPKSDFRIDESKFTYGPQQSKNSESDAKTSDLASCESNSSVEMLESVPKPIKTKPKVVSEPKVWSDAPIIEEYESCGDDENVSKATVEQEIPSCDFINTVKHVKSPRETVKDQDTCSQNLKVDKREWTGLKSKRQGLGYGYTRKACFVCGSFSHLIRDCDFHEKRMAKQVELNKRKNKVTCQRNDRTVWNNVQILNHHNNFVPTAILTKTGKFPVNAARQKFSNQAASTSTVRKVNTIRQTVNDIRPRDNLFKSHAPIRRPFNRKTTPKANFTNHKVNNVRDKTISAVGGNRETDVKASAGCNWRSKRHY</sequence>
<dbReference type="InterPro" id="IPR001878">
    <property type="entry name" value="Znf_CCHC"/>
</dbReference>
<accession>A0A6L2MKF6</accession>
<dbReference type="InterPro" id="IPR036875">
    <property type="entry name" value="Znf_CCHC_sf"/>
</dbReference>
<feature type="compositionally biased region" description="Polar residues" evidence="1">
    <location>
        <begin position="1115"/>
        <end position="1125"/>
    </location>
</feature>
<proteinExistence type="predicted"/>
<gene>
    <name evidence="3" type="ORF">Tci_046401</name>
</gene>
<feature type="domain" description="CCHC-type" evidence="2">
    <location>
        <begin position="868"/>
        <end position="884"/>
    </location>
</feature>
<protein>
    <recommendedName>
        <fullName evidence="2">CCHC-type domain-containing protein</fullName>
    </recommendedName>
</protein>